<feature type="region of interest" description="Disordered" evidence="1">
    <location>
        <begin position="1"/>
        <end position="70"/>
    </location>
</feature>
<protein>
    <recommendedName>
        <fullName evidence="2">UBX domain-containing protein</fullName>
    </recommendedName>
</protein>
<evidence type="ECO:0000313" key="3">
    <source>
        <dbReference type="EMBL" id="KAB5546616.1"/>
    </source>
</evidence>
<dbReference type="SUPFAM" id="SSF54236">
    <property type="entry name" value="Ubiquitin-like"/>
    <property type="match status" value="1"/>
</dbReference>
<dbReference type="PROSITE" id="PS50033">
    <property type="entry name" value="UBX"/>
    <property type="match status" value="1"/>
</dbReference>
<feature type="compositionally biased region" description="Pro residues" evidence="1">
    <location>
        <begin position="35"/>
        <end position="50"/>
    </location>
</feature>
<evidence type="ECO:0000256" key="1">
    <source>
        <dbReference type="SAM" id="MobiDB-lite"/>
    </source>
</evidence>
<keyword evidence="4" id="KW-1185">Reference proteome</keyword>
<gene>
    <name evidence="3" type="ORF">PHYPO_G00074090</name>
</gene>
<dbReference type="Gene3D" id="3.10.20.90">
    <property type="entry name" value="Phosphatidylinositol 3-kinase Catalytic Subunit, Chain A, domain 1"/>
    <property type="match status" value="1"/>
</dbReference>
<evidence type="ECO:0000259" key="2">
    <source>
        <dbReference type="PROSITE" id="PS50033"/>
    </source>
</evidence>
<organism evidence="3 4">
    <name type="scientific">Pangasianodon hypophthalmus</name>
    <name type="common">Striped catfish</name>
    <name type="synonym">Helicophagus hypophthalmus</name>
    <dbReference type="NCBI Taxonomy" id="310915"/>
    <lineage>
        <taxon>Eukaryota</taxon>
        <taxon>Metazoa</taxon>
        <taxon>Chordata</taxon>
        <taxon>Craniata</taxon>
        <taxon>Vertebrata</taxon>
        <taxon>Euteleostomi</taxon>
        <taxon>Actinopterygii</taxon>
        <taxon>Neopterygii</taxon>
        <taxon>Teleostei</taxon>
        <taxon>Ostariophysi</taxon>
        <taxon>Siluriformes</taxon>
        <taxon>Pangasiidae</taxon>
        <taxon>Pangasianodon</taxon>
    </lineage>
</organism>
<feature type="domain" description="UBX" evidence="2">
    <location>
        <begin position="146"/>
        <end position="223"/>
    </location>
</feature>
<feature type="compositionally biased region" description="Basic and acidic residues" evidence="1">
    <location>
        <begin position="16"/>
        <end position="32"/>
    </location>
</feature>
<dbReference type="Proteomes" id="UP000327468">
    <property type="component" value="Chromosome 16"/>
</dbReference>
<sequence length="229" mass="25868">MHVIRPKSAKGRTRPKVTEARTADDELLHENRPFSPHPPSHPPRPPPTPSHTPSHRFESSPSPRAFFRHDNPSSAVEKALDIPVLSLNKYKVLPSIEKRSKEEASSSDMEEKSSRSRLHACRFFRSDQETERASSRTVRSTSWCQEGETGVLLALRTPCGQRLKCQFQPTDTLRDVVATAEDQSGKRYEHVLIETMEVPRRSFTNLNMTLSQCGIINKSVLCISLKDSP</sequence>
<dbReference type="InterPro" id="IPR029071">
    <property type="entry name" value="Ubiquitin-like_domsf"/>
</dbReference>
<name>A0A5N5LWQ3_PANHP</name>
<dbReference type="AlphaFoldDB" id="A0A5N5LWQ3"/>
<comment type="caution">
    <text evidence="3">The sequence shown here is derived from an EMBL/GenBank/DDBJ whole genome shotgun (WGS) entry which is preliminary data.</text>
</comment>
<feature type="compositionally biased region" description="Basic residues" evidence="1">
    <location>
        <begin position="1"/>
        <end position="15"/>
    </location>
</feature>
<dbReference type="Pfam" id="PF00789">
    <property type="entry name" value="UBX"/>
    <property type="match status" value="1"/>
</dbReference>
<reference evidence="3 4" key="1">
    <citation type="submission" date="2019-06" db="EMBL/GenBank/DDBJ databases">
        <title>A chromosome-scale genome assembly of the striped catfish, Pangasianodon hypophthalmus.</title>
        <authorList>
            <person name="Wen M."/>
            <person name="Zahm M."/>
            <person name="Roques C."/>
            <person name="Cabau C."/>
            <person name="Klopp C."/>
            <person name="Donnadieu C."/>
            <person name="Jouanno E."/>
            <person name="Avarre J.-C."/>
            <person name="Campet M."/>
            <person name="Ha T.T.T."/>
            <person name="Dugue R."/>
            <person name="Lampietro C."/>
            <person name="Louis A."/>
            <person name="Herpin A."/>
            <person name="Echchiki A."/>
            <person name="Berthelot C."/>
            <person name="Parey E."/>
            <person name="Roest-Crollius H."/>
            <person name="Braasch I."/>
            <person name="Postlethwait J."/>
            <person name="Bobe J."/>
            <person name="Montfort J."/>
            <person name="Bouchez O."/>
            <person name="Begum T."/>
            <person name="Schartl M."/>
            <person name="Guiguen Y."/>
        </authorList>
    </citation>
    <scope>NUCLEOTIDE SEQUENCE [LARGE SCALE GENOMIC DNA]</scope>
    <source>
        <strain evidence="3 4">Indonesia</strain>
        <tissue evidence="3">Blood</tissue>
    </source>
</reference>
<dbReference type="InterPro" id="IPR001012">
    <property type="entry name" value="UBX_dom"/>
</dbReference>
<evidence type="ECO:0000313" key="4">
    <source>
        <dbReference type="Proteomes" id="UP000327468"/>
    </source>
</evidence>
<accession>A0A5N5LWQ3</accession>
<proteinExistence type="predicted"/>
<dbReference type="EMBL" id="VFJC01000017">
    <property type="protein sequence ID" value="KAB5546616.1"/>
    <property type="molecule type" value="Genomic_DNA"/>
</dbReference>